<evidence type="ECO:0000256" key="1">
    <source>
        <dbReference type="SAM" id="MobiDB-lite"/>
    </source>
</evidence>
<dbReference type="Proteomes" id="UP000662466">
    <property type="component" value="Unassembled WGS sequence"/>
</dbReference>
<evidence type="ECO:0000313" key="4">
    <source>
        <dbReference type="EMBL" id="KAF7169675.1"/>
    </source>
</evidence>
<keyword evidence="5" id="KW-1185">Reference proteome</keyword>
<name>A0A8H6UXF2_9EURO</name>
<reference evidence="4" key="1">
    <citation type="submission" date="2020-06" db="EMBL/GenBank/DDBJ databases">
        <title>Draft genome sequences of strains closely related to Aspergillus parafelis and Aspergillus hiratsukae.</title>
        <authorList>
            <person name="Dos Santos R.A.C."/>
            <person name="Rivero-Menendez O."/>
            <person name="Steenwyk J.L."/>
            <person name="Mead M.E."/>
            <person name="Goldman G.H."/>
            <person name="Alastruey-Izquierdo A."/>
            <person name="Rokas A."/>
        </authorList>
    </citation>
    <scope>NUCLEOTIDE SEQUENCE</scope>
    <source>
        <strain evidence="3">CNM-CM5793</strain>
        <strain evidence="4">CNM-CM6106</strain>
    </source>
</reference>
<feature type="region of interest" description="Disordered" evidence="1">
    <location>
        <begin position="197"/>
        <end position="220"/>
    </location>
</feature>
<evidence type="ECO:0000313" key="5">
    <source>
        <dbReference type="Proteomes" id="UP000630445"/>
    </source>
</evidence>
<evidence type="ECO:0000313" key="6">
    <source>
        <dbReference type="Proteomes" id="UP000662466"/>
    </source>
</evidence>
<sequence length="247" mass="25711">MHYKTLSLLLLTATALAAPEARPDAAPEAAPEDVAKRQYGDYYSSLMNELNSLADSNNWQQYLTNTDYQQYLTNTDYQQYLTNTDFGGFPTNTDGGSAPTNTKSIPTDLGGVGSFSMPTAPAFTYDGMPPPSIASVLITAVPSSYMSQLADPTVRSSLMNDIKQGHYPDWYTDLPNSVKQWLSTNYATMTGAMATATGNSGSDSGSNEGGASSSSSQGAAPAAPAPTGAIAFSIAGAAGILGLALAL</sequence>
<evidence type="ECO:0000256" key="2">
    <source>
        <dbReference type="SAM" id="SignalP"/>
    </source>
</evidence>
<comment type="caution">
    <text evidence="4">The sequence shown here is derived from an EMBL/GenBank/DDBJ whole genome shotgun (WGS) entry which is preliminary data.</text>
</comment>
<dbReference type="EMBL" id="JACBAF010002026">
    <property type="protein sequence ID" value="KAF7169675.1"/>
    <property type="molecule type" value="Genomic_DNA"/>
</dbReference>
<dbReference type="OrthoDB" id="5419608at2759"/>
<feature type="signal peptide" evidence="2">
    <location>
        <begin position="1"/>
        <end position="17"/>
    </location>
</feature>
<proteinExistence type="predicted"/>
<feature type="chain" id="PRO_5036431095" evidence="2">
    <location>
        <begin position="18"/>
        <end position="247"/>
    </location>
</feature>
<dbReference type="Proteomes" id="UP000630445">
    <property type="component" value="Unassembled WGS sequence"/>
</dbReference>
<dbReference type="AlphaFoldDB" id="A0A8H6UXF2"/>
<protein>
    <submittedName>
        <fullName evidence="4">Uncharacterized protein</fullName>
    </submittedName>
</protein>
<gene>
    <name evidence="3" type="ORF">CNMCM5793_004288</name>
    <name evidence="4" type="ORF">CNMCM6106_004515</name>
</gene>
<accession>A0A8H6UXF2</accession>
<keyword evidence="2" id="KW-0732">Signal</keyword>
<dbReference type="EMBL" id="JACBAD010001862">
    <property type="protein sequence ID" value="KAF7131238.1"/>
    <property type="molecule type" value="Genomic_DNA"/>
</dbReference>
<evidence type="ECO:0000313" key="3">
    <source>
        <dbReference type="EMBL" id="KAF7131238.1"/>
    </source>
</evidence>
<organism evidence="4 6">
    <name type="scientific">Aspergillus hiratsukae</name>
    <dbReference type="NCBI Taxonomy" id="1194566"/>
    <lineage>
        <taxon>Eukaryota</taxon>
        <taxon>Fungi</taxon>
        <taxon>Dikarya</taxon>
        <taxon>Ascomycota</taxon>
        <taxon>Pezizomycotina</taxon>
        <taxon>Eurotiomycetes</taxon>
        <taxon>Eurotiomycetidae</taxon>
        <taxon>Eurotiales</taxon>
        <taxon>Aspergillaceae</taxon>
        <taxon>Aspergillus</taxon>
        <taxon>Aspergillus subgen. Fumigati</taxon>
    </lineage>
</organism>